<name>A0A1D6HP28_MAIZE</name>
<proteinExistence type="inferred from homology"/>
<feature type="domain" description="W2" evidence="8">
    <location>
        <begin position="91"/>
        <end position="262"/>
    </location>
</feature>
<evidence type="ECO:0000256" key="3">
    <source>
        <dbReference type="ARBA" id="ARBA00022490"/>
    </source>
</evidence>
<dbReference type="InterPro" id="IPR044123">
    <property type="entry name" value="W2_eIF2B_epsilon"/>
</dbReference>
<dbReference type="SMART" id="SM00515">
    <property type="entry name" value="eIF5C"/>
    <property type="match status" value="1"/>
</dbReference>
<feature type="region of interest" description="Disordered" evidence="7">
    <location>
        <begin position="50"/>
        <end position="90"/>
    </location>
</feature>
<comment type="similarity">
    <text evidence="2">Belongs to the eIF-2B gamma/epsilon subunits family.</text>
</comment>
<dbReference type="InterPro" id="IPR051956">
    <property type="entry name" value="eIF2B_epsilon"/>
</dbReference>
<evidence type="ECO:0000313" key="9">
    <source>
        <dbReference type="EMBL" id="AQK76022.1"/>
    </source>
</evidence>
<keyword evidence="3" id="KW-0963">Cytoplasm</keyword>
<feature type="compositionally biased region" description="Polar residues" evidence="7">
    <location>
        <begin position="1"/>
        <end position="10"/>
    </location>
</feature>
<feature type="compositionally biased region" description="Basic and acidic residues" evidence="7">
    <location>
        <begin position="51"/>
        <end position="65"/>
    </location>
</feature>
<dbReference type="InterPro" id="IPR003307">
    <property type="entry name" value="W2_domain"/>
</dbReference>
<evidence type="ECO:0000256" key="4">
    <source>
        <dbReference type="ARBA" id="ARBA00044144"/>
    </source>
</evidence>
<sequence>MRSNGDQATVPSEEDELGTSETGTCGVVGYIWTSVDSGIMEEWRQSIAPIPKEKLEELQHAVPDDDRSEDESNNPTLPDKDDSSDSLVEDDDHISKFEKEVEETFQRALGGGVNRDNLILEINGLRLAYSLQHADCAGAVFYSVMKSALLAAQSSNDTLLKTTADALGKWKDLLRNYTKTVDEEMEILLKFEEMCQETTKDFSPLFPKILPYLYDTEVVSEDAILRWAEEKEHADESDKVFVKQSEAFIQWLKEAEEEDDEEEE</sequence>
<dbReference type="Pfam" id="PF02020">
    <property type="entry name" value="W2"/>
    <property type="match status" value="1"/>
</dbReference>
<evidence type="ECO:0000256" key="2">
    <source>
        <dbReference type="ARBA" id="ARBA00007878"/>
    </source>
</evidence>
<dbReference type="FunFam" id="1.25.40.180:FF:000022">
    <property type="entry name" value="Translation initiation factor eIF-2B epsilon subunit"/>
    <property type="match status" value="1"/>
</dbReference>
<dbReference type="CDD" id="cd11558">
    <property type="entry name" value="W2_eIF2B_epsilon"/>
    <property type="match status" value="1"/>
</dbReference>
<evidence type="ECO:0000259" key="8">
    <source>
        <dbReference type="PROSITE" id="PS51363"/>
    </source>
</evidence>
<comment type="subunit">
    <text evidence="6">Component of the translation initiation factor 2B (eIF2B) complex which is a heterodecamer of two sets of five different subunits: alpha, beta, gamma, delta and epsilon. Subunits alpha, beta and delta comprise a regulatory subcomplex and subunits epsilon and gamma comprise a catalytic subcomplex. Within the complex, the hexameric regulatory complex resides at the center, with the two heterodimeric catalytic subcomplexes bound on opposite sides.</text>
</comment>
<accession>A0A1D6HP28</accession>
<dbReference type="PANTHER" id="PTHR45887">
    <property type="entry name" value="TRANSLATION INITIATION FACTOR EIF-2B SUBUNIT EPSILON"/>
    <property type="match status" value="1"/>
</dbReference>
<dbReference type="SUPFAM" id="SSF48371">
    <property type="entry name" value="ARM repeat"/>
    <property type="match status" value="1"/>
</dbReference>
<dbReference type="InterPro" id="IPR016024">
    <property type="entry name" value="ARM-type_fold"/>
</dbReference>
<evidence type="ECO:0000256" key="6">
    <source>
        <dbReference type="ARBA" id="ARBA00046432"/>
    </source>
</evidence>
<evidence type="ECO:0000256" key="5">
    <source>
        <dbReference type="ARBA" id="ARBA00044345"/>
    </source>
</evidence>
<protein>
    <recommendedName>
        <fullName evidence="4">Translation initiation factor eIF2B subunit epsilon</fullName>
    </recommendedName>
    <alternativeName>
        <fullName evidence="5">eIF2B GDP-GTP exchange factor subunit epsilon</fullName>
    </alternativeName>
</protein>
<dbReference type="GO" id="GO:0031369">
    <property type="term" value="F:translation initiation factor binding"/>
    <property type="evidence" value="ECO:0007669"/>
    <property type="project" value="InterPro"/>
</dbReference>
<dbReference type="Gene3D" id="1.25.40.180">
    <property type="match status" value="1"/>
</dbReference>
<dbReference type="PROSITE" id="PS51363">
    <property type="entry name" value="W2"/>
    <property type="match status" value="1"/>
</dbReference>
<dbReference type="GO" id="GO:0005829">
    <property type="term" value="C:cytosol"/>
    <property type="evidence" value="ECO:0007669"/>
    <property type="project" value="UniProtKB-SubCell"/>
</dbReference>
<feature type="region of interest" description="Disordered" evidence="7">
    <location>
        <begin position="1"/>
        <end position="24"/>
    </location>
</feature>
<dbReference type="AlphaFoldDB" id="A0A1D6HP28"/>
<organism evidence="9">
    <name type="scientific">Zea mays</name>
    <name type="common">Maize</name>
    <dbReference type="NCBI Taxonomy" id="4577"/>
    <lineage>
        <taxon>Eukaryota</taxon>
        <taxon>Viridiplantae</taxon>
        <taxon>Streptophyta</taxon>
        <taxon>Embryophyta</taxon>
        <taxon>Tracheophyta</taxon>
        <taxon>Spermatophyta</taxon>
        <taxon>Magnoliopsida</taxon>
        <taxon>Liliopsida</taxon>
        <taxon>Poales</taxon>
        <taxon>Poaceae</taxon>
        <taxon>PACMAD clade</taxon>
        <taxon>Panicoideae</taxon>
        <taxon>Andropogonodae</taxon>
        <taxon>Andropogoneae</taxon>
        <taxon>Tripsacinae</taxon>
        <taxon>Zea</taxon>
    </lineage>
</organism>
<dbReference type="PANTHER" id="PTHR45887:SF1">
    <property type="entry name" value="TRANSLATION INITIATION FACTOR EIF-2B SUBUNIT EPSILON"/>
    <property type="match status" value="1"/>
</dbReference>
<evidence type="ECO:0000256" key="1">
    <source>
        <dbReference type="ARBA" id="ARBA00004514"/>
    </source>
</evidence>
<gene>
    <name evidence="9" type="ORF">ZEAMMB73_Zm00001d018450</name>
</gene>
<dbReference type="ExpressionAtlas" id="A0A1D6HP28">
    <property type="expression patterns" value="baseline and differential"/>
</dbReference>
<reference evidence="9" key="1">
    <citation type="submission" date="2015-12" db="EMBL/GenBank/DDBJ databases">
        <title>Update maize B73 reference genome by single molecule sequencing technologies.</title>
        <authorList>
            <consortium name="Maize Genome Sequencing Project"/>
            <person name="Ware D."/>
        </authorList>
    </citation>
    <scope>NUCLEOTIDE SEQUENCE</scope>
    <source>
        <tissue evidence="9">Seedling</tissue>
    </source>
</reference>
<comment type="subcellular location">
    <subcellularLocation>
        <location evidence="1">Cytoplasm</location>
        <location evidence="1">Cytosol</location>
    </subcellularLocation>
</comment>
<dbReference type="EMBL" id="CM000781">
    <property type="protein sequence ID" value="AQK76022.1"/>
    <property type="molecule type" value="Genomic_DNA"/>
</dbReference>
<dbReference type="GO" id="GO:0005085">
    <property type="term" value="F:guanyl-nucleotide exchange factor activity"/>
    <property type="evidence" value="ECO:0007669"/>
    <property type="project" value="InterPro"/>
</dbReference>
<evidence type="ECO:0000256" key="7">
    <source>
        <dbReference type="SAM" id="MobiDB-lite"/>
    </source>
</evidence>